<keyword evidence="4" id="KW-1185">Reference proteome</keyword>
<evidence type="ECO:0000313" key="3">
    <source>
        <dbReference type="EMBL" id="ORY57705.1"/>
    </source>
</evidence>
<evidence type="ECO:0000256" key="1">
    <source>
        <dbReference type="SAM" id="Coils"/>
    </source>
</evidence>
<reference evidence="3 4" key="1">
    <citation type="submission" date="2016-07" db="EMBL/GenBank/DDBJ databases">
        <title>Pervasive Adenine N6-methylation of Active Genes in Fungi.</title>
        <authorList>
            <consortium name="DOE Joint Genome Institute"/>
            <person name="Mondo S.J."/>
            <person name="Dannebaum R.O."/>
            <person name="Kuo R.C."/>
            <person name="Labutti K."/>
            <person name="Haridas S."/>
            <person name="Kuo A."/>
            <person name="Salamov A."/>
            <person name="Ahrendt S.R."/>
            <person name="Lipzen A."/>
            <person name="Sullivan W."/>
            <person name="Andreopoulos W.B."/>
            <person name="Clum A."/>
            <person name="Lindquist E."/>
            <person name="Daum C."/>
            <person name="Ramamoorthy G.K."/>
            <person name="Gryganskyi A."/>
            <person name="Culley D."/>
            <person name="Magnuson J.K."/>
            <person name="James T.Y."/>
            <person name="O'Malley M.A."/>
            <person name="Stajich J.E."/>
            <person name="Spatafora J.W."/>
            <person name="Visel A."/>
            <person name="Grigoriev I.V."/>
        </authorList>
    </citation>
    <scope>NUCLEOTIDE SEQUENCE [LARGE SCALE GENOMIC DNA]</scope>
    <source>
        <strain evidence="3 4">62-1032</strain>
    </source>
</reference>
<organism evidence="3 4">
    <name type="scientific">Leucosporidium creatinivorum</name>
    <dbReference type="NCBI Taxonomy" id="106004"/>
    <lineage>
        <taxon>Eukaryota</taxon>
        <taxon>Fungi</taxon>
        <taxon>Dikarya</taxon>
        <taxon>Basidiomycota</taxon>
        <taxon>Pucciniomycotina</taxon>
        <taxon>Microbotryomycetes</taxon>
        <taxon>Leucosporidiales</taxon>
        <taxon>Leucosporidium</taxon>
    </lineage>
</organism>
<evidence type="ECO:0000313" key="4">
    <source>
        <dbReference type="Proteomes" id="UP000193467"/>
    </source>
</evidence>
<comment type="caution">
    <text evidence="3">The sequence shown here is derived from an EMBL/GenBank/DDBJ whole genome shotgun (WGS) entry which is preliminary data.</text>
</comment>
<keyword evidence="1" id="KW-0175">Coiled coil</keyword>
<feature type="transmembrane region" description="Helical" evidence="2">
    <location>
        <begin position="7"/>
        <end position="39"/>
    </location>
</feature>
<dbReference type="EMBL" id="MCGR01000081">
    <property type="protein sequence ID" value="ORY57705.1"/>
    <property type="molecule type" value="Genomic_DNA"/>
</dbReference>
<keyword evidence="2" id="KW-0472">Membrane</keyword>
<gene>
    <name evidence="3" type="ORF">BCR35DRAFT_309601</name>
</gene>
<sequence length="149" mass="16661">MAGSAYSWCLLAIGCVGGLVAFLGAILVLPPLLLIVWSVTLHEWTVLNLLPTDFISPPVAYIVDHLLLLSPILVLSLNVPSSLPPFLTHPVLLYPLLALYFASAALDCTIPEVFNYPFNRFERILAEHRRLLKDQEQRSKAEEAQRRDQ</sequence>
<accession>A0A1Y2DG85</accession>
<dbReference type="Proteomes" id="UP000193467">
    <property type="component" value="Unassembled WGS sequence"/>
</dbReference>
<dbReference type="InParanoid" id="A0A1Y2DG85"/>
<keyword evidence="2" id="KW-0812">Transmembrane</keyword>
<feature type="coiled-coil region" evidence="1">
    <location>
        <begin position="118"/>
        <end position="145"/>
    </location>
</feature>
<keyword evidence="2" id="KW-1133">Transmembrane helix</keyword>
<feature type="transmembrane region" description="Helical" evidence="2">
    <location>
        <begin position="91"/>
        <end position="114"/>
    </location>
</feature>
<protein>
    <submittedName>
        <fullName evidence="3">Uncharacterized protein</fullName>
    </submittedName>
</protein>
<dbReference type="AlphaFoldDB" id="A0A1Y2DG85"/>
<name>A0A1Y2DG85_9BASI</name>
<proteinExistence type="predicted"/>
<evidence type="ECO:0000256" key="2">
    <source>
        <dbReference type="SAM" id="Phobius"/>
    </source>
</evidence>